<keyword evidence="7 8" id="KW-0694">RNA-binding</keyword>
<keyword evidence="4 8" id="KW-0540">Nuclease</keyword>
<dbReference type="PROSITE" id="PS50137">
    <property type="entry name" value="DS_RBD"/>
    <property type="match status" value="1"/>
</dbReference>
<dbReference type="InterPro" id="IPR000999">
    <property type="entry name" value="RNase_III_dom"/>
</dbReference>
<dbReference type="SUPFAM" id="SSF69065">
    <property type="entry name" value="RNase III domain-like"/>
    <property type="match status" value="1"/>
</dbReference>
<dbReference type="PROSITE" id="PS50142">
    <property type="entry name" value="RNASE_3_2"/>
    <property type="match status" value="1"/>
</dbReference>
<feature type="binding site" evidence="8">
    <location>
        <position position="125"/>
    </location>
    <ligand>
        <name>Mg(2+)</name>
        <dbReference type="ChEBI" id="CHEBI:18420"/>
    </ligand>
</feature>
<accession>A0ABV2QW26</accession>
<dbReference type="NCBIfam" id="TIGR02191">
    <property type="entry name" value="RNaseIII"/>
    <property type="match status" value="1"/>
</dbReference>
<feature type="binding site" evidence="8">
    <location>
        <position position="122"/>
    </location>
    <ligand>
        <name>Mg(2+)</name>
        <dbReference type="ChEBI" id="CHEBI:18420"/>
    </ligand>
</feature>
<name>A0ABV2QW26_9HYPH</name>
<evidence type="ECO:0000256" key="8">
    <source>
        <dbReference type="HAMAP-Rule" id="MF_00104"/>
    </source>
</evidence>
<evidence type="ECO:0000259" key="10">
    <source>
        <dbReference type="PROSITE" id="PS50142"/>
    </source>
</evidence>
<organism evidence="11 12">
    <name type="scientific">Kaistia defluvii</name>
    <dbReference type="NCBI Taxonomy" id="410841"/>
    <lineage>
        <taxon>Bacteria</taxon>
        <taxon>Pseudomonadati</taxon>
        <taxon>Pseudomonadota</taxon>
        <taxon>Alphaproteobacteria</taxon>
        <taxon>Hyphomicrobiales</taxon>
        <taxon>Kaistiaceae</taxon>
        <taxon>Kaistia</taxon>
    </lineage>
</organism>
<comment type="subunit">
    <text evidence="8">Homodimer.</text>
</comment>
<evidence type="ECO:0000256" key="5">
    <source>
        <dbReference type="ARBA" id="ARBA00022759"/>
    </source>
</evidence>
<evidence type="ECO:0000256" key="2">
    <source>
        <dbReference type="ARBA" id="ARBA00010183"/>
    </source>
</evidence>
<dbReference type="CDD" id="cd10845">
    <property type="entry name" value="DSRM_RNAse_III_family"/>
    <property type="match status" value="1"/>
</dbReference>
<feature type="active site" evidence="8">
    <location>
        <position position="53"/>
    </location>
</feature>
<dbReference type="SMART" id="SM00535">
    <property type="entry name" value="RIBOc"/>
    <property type="match status" value="1"/>
</dbReference>
<comment type="function">
    <text evidence="8">Digests double-stranded RNA. Involved in the processing of primary rRNA transcript to yield the immediate precursors to the large and small rRNAs (23S and 16S). Processes some mRNAs, and tRNAs when they are encoded in the rRNA operon. Processes pre-crRNA and tracrRNA of type II CRISPR loci if present in the organism.</text>
</comment>
<dbReference type="InterPro" id="IPR014720">
    <property type="entry name" value="dsRBD_dom"/>
</dbReference>
<evidence type="ECO:0000256" key="3">
    <source>
        <dbReference type="ARBA" id="ARBA00022664"/>
    </source>
</evidence>
<comment type="cofactor">
    <cofactor evidence="8">
        <name>Mg(2+)</name>
        <dbReference type="ChEBI" id="CHEBI:18420"/>
    </cofactor>
</comment>
<dbReference type="SMART" id="SM00358">
    <property type="entry name" value="DSRM"/>
    <property type="match status" value="1"/>
</dbReference>
<keyword evidence="8" id="KW-0698">rRNA processing</keyword>
<feature type="domain" description="RNase III" evidence="10">
    <location>
        <begin position="7"/>
        <end position="136"/>
    </location>
</feature>
<evidence type="ECO:0000256" key="4">
    <source>
        <dbReference type="ARBA" id="ARBA00022722"/>
    </source>
</evidence>
<dbReference type="GO" id="GO:0004525">
    <property type="term" value="F:ribonuclease III activity"/>
    <property type="evidence" value="ECO:0007669"/>
    <property type="project" value="UniProtKB-EC"/>
</dbReference>
<feature type="active site" evidence="8">
    <location>
        <position position="125"/>
    </location>
</feature>
<comment type="similarity">
    <text evidence="2">Belongs to the ribonuclease III family.</text>
</comment>
<dbReference type="InterPro" id="IPR036389">
    <property type="entry name" value="RNase_III_sf"/>
</dbReference>
<dbReference type="SUPFAM" id="SSF54768">
    <property type="entry name" value="dsRNA-binding domain-like"/>
    <property type="match status" value="1"/>
</dbReference>
<keyword evidence="8" id="KW-0479">Metal-binding</keyword>
<keyword evidence="8" id="KW-0819">tRNA processing</keyword>
<keyword evidence="8" id="KW-0963">Cytoplasm</keyword>
<reference evidence="11 12" key="1">
    <citation type="submission" date="2024-06" db="EMBL/GenBank/DDBJ databases">
        <title>Sorghum-associated microbial communities from plants grown in Nebraska, USA.</title>
        <authorList>
            <person name="Schachtman D."/>
        </authorList>
    </citation>
    <scope>NUCLEOTIDE SEQUENCE [LARGE SCALE GENOMIC DNA]</scope>
    <source>
        <strain evidence="11 12">3207</strain>
    </source>
</reference>
<feature type="domain" description="DRBM" evidence="9">
    <location>
        <begin position="161"/>
        <end position="225"/>
    </location>
</feature>
<dbReference type="Pfam" id="PF14622">
    <property type="entry name" value="Ribonucleas_3_3"/>
    <property type="match status" value="1"/>
</dbReference>
<comment type="caution">
    <text evidence="11">The sequence shown here is derived from an EMBL/GenBank/DDBJ whole genome shotgun (WGS) entry which is preliminary data.</text>
</comment>
<dbReference type="HAMAP" id="MF_00104">
    <property type="entry name" value="RNase_III"/>
    <property type="match status" value="1"/>
</dbReference>
<protein>
    <recommendedName>
        <fullName evidence="8">Ribonuclease 3</fullName>
        <ecNumber evidence="8">3.1.26.3</ecNumber>
    </recommendedName>
    <alternativeName>
        <fullName evidence="8">Ribonuclease III</fullName>
        <shortName evidence="8">RNase III</shortName>
    </alternativeName>
</protein>
<evidence type="ECO:0000256" key="7">
    <source>
        <dbReference type="ARBA" id="ARBA00022884"/>
    </source>
</evidence>
<proteinExistence type="inferred from homology"/>
<gene>
    <name evidence="8" type="primary">rnc</name>
    <name evidence="11" type="ORF">ABIE08_001137</name>
</gene>
<evidence type="ECO:0000313" key="12">
    <source>
        <dbReference type="Proteomes" id="UP001549321"/>
    </source>
</evidence>
<keyword evidence="5 8" id="KW-0255">Endonuclease</keyword>
<evidence type="ECO:0000313" key="11">
    <source>
        <dbReference type="EMBL" id="MET4633224.1"/>
    </source>
</evidence>
<evidence type="ECO:0000256" key="1">
    <source>
        <dbReference type="ARBA" id="ARBA00000109"/>
    </source>
</evidence>
<dbReference type="InterPro" id="IPR011907">
    <property type="entry name" value="RNase_III"/>
</dbReference>
<keyword evidence="6 8" id="KW-0378">Hydrolase</keyword>
<dbReference type="CDD" id="cd00593">
    <property type="entry name" value="RIBOc"/>
    <property type="match status" value="1"/>
</dbReference>
<keyword evidence="8" id="KW-0699">rRNA-binding</keyword>
<dbReference type="Gene3D" id="1.10.1520.10">
    <property type="entry name" value="Ribonuclease III domain"/>
    <property type="match status" value="1"/>
</dbReference>
<comment type="catalytic activity">
    <reaction evidence="1 8">
        <text>Endonucleolytic cleavage to 5'-phosphomonoester.</text>
        <dbReference type="EC" id="3.1.26.3"/>
    </reaction>
</comment>
<dbReference type="PROSITE" id="PS00517">
    <property type="entry name" value="RNASE_3_1"/>
    <property type="match status" value="1"/>
</dbReference>
<dbReference type="Pfam" id="PF00035">
    <property type="entry name" value="dsrm"/>
    <property type="match status" value="1"/>
</dbReference>
<dbReference type="PANTHER" id="PTHR11207">
    <property type="entry name" value="RIBONUCLEASE III"/>
    <property type="match status" value="1"/>
</dbReference>
<dbReference type="PANTHER" id="PTHR11207:SF0">
    <property type="entry name" value="RIBONUCLEASE 3"/>
    <property type="match status" value="1"/>
</dbReference>
<dbReference type="Proteomes" id="UP001549321">
    <property type="component" value="Unassembled WGS sequence"/>
</dbReference>
<comment type="subcellular location">
    <subcellularLocation>
        <location evidence="8">Cytoplasm</location>
    </subcellularLocation>
</comment>
<dbReference type="EMBL" id="JBEPSM010000001">
    <property type="protein sequence ID" value="MET4633224.1"/>
    <property type="molecule type" value="Genomic_DNA"/>
</dbReference>
<feature type="binding site" evidence="8">
    <location>
        <position position="49"/>
    </location>
    <ligand>
        <name>Mg(2+)</name>
        <dbReference type="ChEBI" id="CHEBI:18420"/>
    </ligand>
</feature>
<sequence length="238" mass="25991">MASEEPLQRLEETIGHRFSDRSHLVRALTHASAVAESHLAHGESYQRLEFLGDRVLALVIADMLLAAFPEADEGELARRLTGLVRNESCAEVAIDIDLGRWIHLGGGEVQSGGRRKAAILGDVCEALIGAIFVDGGLPAAQAFIDSHWRKRMLNWTGPLRDAKTTLQEWVQGRGLAAPKYEIAERSGPDHAPHFTVEVKIEGMPVVLGSGRSRREAEQKAATSVLLAQGVWREETHGV</sequence>
<evidence type="ECO:0000259" key="9">
    <source>
        <dbReference type="PROSITE" id="PS50137"/>
    </source>
</evidence>
<keyword evidence="12" id="KW-1185">Reference proteome</keyword>
<evidence type="ECO:0000256" key="6">
    <source>
        <dbReference type="ARBA" id="ARBA00022801"/>
    </source>
</evidence>
<dbReference type="EC" id="3.1.26.3" evidence="8"/>
<dbReference type="Gene3D" id="3.30.160.20">
    <property type="match status" value="1"/>
</dbReference>
<keyword evidence="8" id="KW-0460">Magnesium</keyword>
<keyword evidence="3 8" id="KW-0507">mRNA processing</keyword>